<protein>
    <submittedName>
        <fullName evidence="3">Uncharacterized protein</fullName>
    </submittedName>
</protein>
<evidence type="ECO:0000313" key="3">
    <source>
        <dbReference type="EnsemblMetazoa" id="tetur12g04682.1"/>
    </source>
</evidence>
<keyword evidence="2" id="KW-0812">Transmembrane</keyword>
<evidence type="ECO:0000256" key="1">
    <source>
        <dbReference type="SAM" id="MobiDB-lite"/>
    </source>
</evidence>
<name>T1KJD7_TETUR</name>
<reference evidence="4" key="1">
    <citation type="submission" date="2011-08" db="EMBL/GenBank/DDBJ databases">
        <authorList>
            <person name="Rombauts S."/>
        </authorList>
    </citation>
    <scope>NUCLEOTIDE SEQUENCE</scope>
    <source>
        <strain evidence="4">London</strain>
    </source>
</reference>
<feature type="region of interest" description="Disordered" evidence="1">
    <location>
        <begin position="45"/>
        <end position="76"/>
    </location>
</feature>
<reference evidence="3" key="2">
    <citation type="submission" date="2015-06" db="UniProtKB">
        <authorList>
            <consortium name="EnsemblMetazoa"/>
        </authorList>
    </citation>
    <scope>IDENTIFICATION</scope>
</reference>
<dbReference type="HOGENOM" id="CLU_1379738_0_0_1"/>
<feature type="transmembrane region" description="Helical" evidence="2">
    <location>
        <begin position="120"/>
        <end position="140"/>
    </location>
</feature>
<dbReference type="Proteomes" id="UP000015104">
    <property type="component" value="Unassembled WGS sequence"/>
</dbReference>
<keyword evidence="4" id="KW-1185">Reference proteome</keyword>
<dbReference type="EnsemblMetazoa" id="tetur12g04682.1">
    <property type="protein sequence ID" value="tetur12g04682.1"/>
    <property type="gene ID" value="tetur12g04682"/>
</dbReference>
<accession>T1KJD7</accession>
<proteinExistence type="predicted"/>
<feature type="transmembrane region" description="Helical" evidence="2">
    <location>
        <begin position="152"/>
        <end position="170"/>
    </location>
</feature>
<sequence>MATYANPSILKWTLLVTNTIIFFLTIALLMYTLVDYVGFENETNSEHKDDTEVDKDDGNFDYHDDDQPNEDKPLHPVNQFPSIGSTSVRVIVPMITMSVSIVGIIAANDGRVRLLNINGYLCFLSFFIKYLFIFVSLRMAGLSSSYESLGSVIFPLYLTIGLVELILGMSSCQLSSIIKRGVSAKPRIEKLPVASVVT</sequence>
<evidence type="ECO:0000313" key="4">
    <source>
        <dbReference type="Proteomes" id="UP000015104"/>
    </source>
</evidence>
<organism evidence="3 4">
    <name type="scientific">Tetranychus urticae</name>
    <name type="common">Two-spotted spider mite</name>
    <dbReference type="NCBI Taxonomy" id="32264"/>
    <lineage>
        <taxon>Eukaryota</taxon>
        <taxon>Metazoa</taxon>
        <taxon>Ecdysozoa</taxon>
        <taxon>Arthropoda</taxon>
        <taxon>Chelicerata</taxon>
        <taxon>Arachnida</taxon>
        <taxon>Acari</taxon>
        <taxon>Acariformes</taxon>
        <taxon>Trombidiformes</taxon>
        <taxon>Prostigmata</taxon>
        <taxon>Eleutherengona</taxon>
        <taxon>Raphignathae</taxon>
        <taxon>Tetranychoidea</taxon>
        <taxon>Tetranychidae</taxon>
        <taxon>Tetranychus</taxon>
    </lineage>
</organism>
<dbReference type="EMBL" id="CAEY01000114">
    <property type="status" value="NOT_ANNOTATED_CDS"/>
    <property type="molecule type" value="Genomic_DNA"/>
</dbReference>
<dbReference type="AlphaFoldDB" id="T1KJD7"/>
<keyword evidence="2" id="KW-0472">Membrane</keyword>
<keyword evidence="2" id="KW-1133">Transmembrane helix</keyword>
<feature type="transmembrane region" description="Helical" evidence="2">
    <location>
        <begin position="12"/>
        <end position="34"/>
    </location>
</feature>
<feature type="compositionally biased region" description="Basic and acidic residues" evidence="1">
    <location>
        <begin position="45"/>
        <end position="74"/>
    </location>
</feature>
<feature type="transmembrane region" description="Helical" evidence="2">
    <location>
        <begin position="90"/>
        <end position="108"/>
    </location>
</feature>
<evidence type="ECO:0000256" key="2">
    <source>
        <dbReference type="SAM" id="Phobius"/>
    </source>
</evidence>